<dbReference type="Pfam" id="PF13640">
    <property type="entry name" value="2OG-FeII_Oxy_3"/>
    <property type="match status" value="1"/>
</dbReference>
<evidence type="ECO:0000256" key="6">
    <source>
        <dbReference type="ARBA" id="ARBA00023004"/>
    </source>
</evidence>
<dbReference type="PROSITE" id="PS51471">
    <property type="entry name" value="FE2OG_OXY"/>
    <property type="match status" value="1"/>
</dbReference>
<evidence type="ECO:0000256" key="7">
    <source>
        <dbReference type="ARBA" id="ARBA00047930"/>
    </source>
</evidence>
<gene>
    <name evidence="9" type="ORF">JKP88DRAFT_169463</name>
</gene>
<protein>
    <recommendedName>
        <fullName evidence="2">procollagen-lysine 5-dioxygenase</fullName>
        <ecNumber evidence="2">1.14.11.4</ecNumber>
    </recommendedName>
</protein>
<keyword evidence="6" id="KW-0408">Iron</keyword>
<keyword evidence="10" id="KW-1185">Reference proteome</keyword>
<dbReference type="EMBL" id="JAFCMP010000519">
    <property type="protein sequence ID" value="KAG5177965.1"/>
    <property type="molecule type" value="Genomic_DNA"/>
</dbReference>
<evidence type="ECO:0000256" key="5">
    <source>
        <dbReference type="ARBA" id="ARBA00023002"/>
    </source>
</evidence>
<dbReference type="PANTHER" id="PTHR34496">
    <property type="entry name" value="GLCNAC TRANSFERASE-RELATED"/>
    <property type="match status" value="1"/>
</dbReference>
<dbReference type="EC" id="1.14.11.4" evidence="2"/>
<sequence>SKPVLTPADLFVLGARSGPAAVVKDALMGGAAARLASGDARHVQAGGYMRPAGMGAGARRWQDDGYRGDHLLWVTGGIADQPDGTGPGLEAVLRKLASIGKELRASRLGKELGLVPRTSVQLAWYPGAGRGYVKHLDADGGVHAESTSSSAEDTDSSPRRTVTAVYYLNPDWCARDGGCLRVHLGGNKGAGGGQLGGGTWDVEPVLDRVVLFRSNIVEHEVLPSFAPRFALTMWFYGRPPRRAAPAAAPTMLAPVSWPPAAAAQAAAAAAPLTAEGDTRAQLAPLPLGDAPDLTSEIFVSIVSYRDPEALPTIADLLSTAAAPQRVRVGLVLHSGAAATAEGAAAAAALLLPPALRGRVATIVMDAAEAAGPCWARHVAAALWRGEPYVLQSDSHMRFRRNWDAYLLATLRRCPSPRPILTTYPSGYELPNRVPTGPEQTQATVLCPMGFGADGMLRQRARRVAQQQRASSAAAAAEPLRSVLWAAGFNFGPSGALLRDARYDPALRHVFFGEEAAMAARLFTAGYDFYAPPQAVAYHLWTRAHRPSFRENETAETARERQRGEARIRAVLGMPPAAAAAAAAAAAGGAAAAAAAAESSAQQCADSSDEDADDGAALLPAAAAGAAGAGSVVDLGEYGLGKERTLAQVHVGVCSENVGAEPM</sequence>
<dbReference type="Gene3D" id="2.60.120.620">
    <property type="entry name" value="q2cbj1_9rhob like domain"/>
    <property type="match status" value="1"/>
</dbReference>
<accession>A0A835YQS0</accession>
<comment type="cofactor">
    <cofactor evidence="1">
        <name>L-ascorbate</name>
        <dbReference type="ChEBI" id="CHEBI:38290"/>
    </cofactor>
</comment>
<dbReference type="GO" id="GO:0005506">
    <property type="term" value="F:iron ion binding"/>
    <property type="evidence" value="ECO:0007669"/>
    <property type="project" value="InterPro"/>
</dbReference>
<comment type="caution">
    <text evidence="9">The sequence shown here is derived from an EMBL/GenBank/DDBJ whole genome shotgun (WGS) entry which is preliminary data.</text>
</comment>
<dbReference type="PANTHER" id="PTHR34496:SF9">
    <property type="entry name" value="[SKP1-PROTEIN]-HYDROXYPROLINE N-ACETYLGLUCOSAMINYLTRANSFERASE"/>
    <property type="match status" value="1"/>
</dbReference>
<dbReference type="OrthoDB" id="76265at2759"/>
<comment type="catalytic activity">
    <reaction evidence="7">
        <text>L-lysyl-[collagen] + 2-oxoglutarate + O2 = (5R)-5-hydroxy-L-lysyl-[collagen] + succinate + CO2</text>
        <dbReference type="Rhea" id="RHEA:16569"/>
        <dbReference type="Rhea" id="RHEA-COMP:12751"/>
        <dbReference type="Rhea" id="RHEA-COMP:12752"/>
        <dbReference type="ChEBI" id="CHEBI:15379"/>
        <dbReference type="ChEBI" id="CHEBI:16526"/>
        <dbReference type="ChEBI" id="CHEBI:16810"/>
        <dbReference type="ChEBI" id="CHEBI:29969"/>
        <dbReference type="ChEBI" id="CHEBI:30031"/>
        <dbReference type="ChEBI" id="CHEBI:133442"/>
        <dbReference type="EC" id="1.14.11.4"/>
    </reaction>
</comment>
<keyword evidence="5" id="KW-0560">Oxidoreductase</keyword>
<evidence type="ECO:0000313" key="10">
    <source>
        <dbReference type="Proteomes" id="UP000664859"/>
    </source>
</evidence>
<dbReference type="InterPro" id="IPR044862">
    <property type="entry name" value="Pro_4_hyd_alph_FE2OG_OXY"/>
</dbReference>
<evidence type="ECO:0000259" key="8">
    <source>
        <dbReference type="PROSITE" id="PS51471"/>
    </source>
</evidence>
<dbReference type="SMART" id="SM00702">
    <property type="entry name" value="P4Hc"/>
    <property type="match status" value="1"/>
</dbReference>
<dbReference type="InterPro" id="IPR006620">
    <property type="entry name" value="Pro_4_hyd_alph"/>
</dbReference>
<name>A0A835YQS0_9STRA</name>
<dbReference type="Pfam" id="PF11397">
    <property type="entry name" value="GlcNAc"/>
    <property type="match status" value="2"/>
</dbReference>
<dbReference type="SUPFAM" id="SSF53448">
    <property type="entry name" value="Nucleotide-diphospho-sugar transferases"/>
    <property type="match status" value="1"/>
</dbReference>
<dbReference type="InterPro" id="IPR005123">
    <property type="entry name" value="Oxoglu/Fe-dep_dioxygenase_dom"/>
</dbReference>
<reference evidence="9" key="1">
    <citation type="submission" date="2021-02" db="EMBL/GenBank/DDBJ databases">
        <title>First Annotated Genome of the Yellow-green Alga Tribonema minus.</title>
        <authorList>
            <person name="Mahan K.M."/>
        </authorList>
    </citation>
    <scope>NUCLEOTIDE SEQUENCE</scope>
    <source>
        <strain evidence="9">UTEX B ZZ1240</strain>
    </source>
</reference>
<feature type="non-terminal residue" evidence="9">
    <location>
        <position position="662"/>
    </location>
</feature>
<dbReference type="GO" id="GO:0031418">
    <property type="term" value="F:L-ascorbic acid binding"/>
    <property type="evidence" value="ECO:0007669"/>
    <property type="project" value="InterPro"/>
</dbReference>
<dbReference type="InterPro" id="IPR029044">
    <property type="entry name" value="Nucleotide-diphossugar_trans"/>
</dbReference>
<organism evidence="9 10">
    <name type="scientific">Tribonema minus</name>
    <dbReference type="NCBI Taxonomy" id="303371"/>
    <lineage>
        <taxon>Eukaryota</taxon>
        <taxon>Sar</taxon>
        <taxon>Stramenopiles</taxon>
        <taxon>Ochrophyta</taxon>
        <taxon>PX clade</taxon>
        <taxon>Xanthophyceae</taxon>
        <taxon>Tribonematales</taxon>
        <taxon>Tribonemataceae</taxon>
        <taxon>Tribonema</taxon>
    </lineage>
</organism>
<dbReference type="InterPro" id="IPR021067">
    <property type="entry name" value="Glycosyltransferase"/>
</dbReference>
<evidence type="ECO:0000313" key="9">
    <source>
        <dbReference type="EMBL" id="KAG5177965.1"/>
    </source>
</evidence>
<proteinExistence type="predicted"/>
<evidence type="ECO:0000256" key="1">
    <source>
        <dbReference type="ARBA" id="ARBA00001961"/>
    </source>
</evidence>
<evidence type="ECO:0000256" key="2">
    <source>
        <dbReference type="ARBA" id="ARBA00012264"/>
    </source>
</evidence>
<feature type="domain" description="Fe2OG dioxygenase" evidence="8">
    <location>
        <begin position="116"/>
        <end position="237"/>
    </location>
</feature>
<keyword evidence="3" id="KW-0479">Metal-binding</keyword>
<dbReference type="Proteomes" id="UP000664859">
    <property type="component" value="Unassembled WGS sequence"/>
</dbReference>
<dbReference type="AlphaFoldDB" id="A0A835YQS0"/>
<evidence type="ECO:0000256" key="3">
    <source>
        <dbReference type="ARBA" id="ARBA00022723"/>
    </source>
</evidence>
<keyword evidence="4" id="KW-0223">Dioxygenase</keyword>
<evidence type="ECO:0000256" key="4">
    <source>
        <dbReference type="ARBA" id="ARBA00022964"/>
    </source>
</evidence>
<dbReference type="GO" id="GO:0008475">
    <property type="term" value="F:procollagen-lysine 5-dioxygenase activity"/>
    <property type="evidence" value="ECO:0007669"/>
    <property type="project" value="UniProtKB-EC"/>
</dbReference>